<comment type="caution">
    <text evidence="8">The sequence shown here is derived from an EMBL/GenBank/DDBJ whole genome shotgun (WGS) entry which is preliminary data.</text>
</comment>
<dbReference type="InterPro" id="IPR057357">
    <property type="entry name" value="Znf-C2H2_ZFAND2A/B"/>
</dbReference>
<dbReference type="InterPro" id="IPR000058">
    <property type="entry name" value="Znf_AN1"/>
</dbReference>
<evidence type="ECO:0000256" key="5">
    <source>
        <dbReference type="PROSITE-ProRule" id="PRU00449"/>
    </source>
</evidence>
<dbReference type="OrthoDB" id="431929at2759"/>
<evidence type="ECO:0000256" key="2">
    <source>
        <dbReference type="ARBA" id="ARBA00022737"/>
    </source>
</evidence>
<feature type="domain" description="AN1-type" evidence="7">
    <location>
        <begin position="109"/>
        <end position="157"/>
    </location>
</feature>
<dbReference type="Pfam" id="PF01428">
    <property type="entry name" value="zf-AN1"/>
    <property type="match status" value="2"/>
</dbReference>
<dbReference type="PANTHER" id="PTHR14677:SF40">
    <property type="entry name" value="CDC48-ASSOCIATED UBIQUITIN-LIKE_ZINC FINGER PROTEIN 1"/>
    <property type="match status" value="1"/>
</dbReference>
<dbReference type="AlphaFoldDB" id="A0A9P5ZCL4"/>
<dbReference type="Proteomes" id="UP000807469">
    <property type="component" value="Unassembled WGS sequence"/>
</dbReference>
<keyword evidence="1" id="KW-0479">Metal-binding</keyword>
<feature type="region of interest" description="Disordered" evidence="6">
    <location>
        <begin position="237"/>
        <end position="256"/>
    </location>
</feature>
<dbReference type="InterPro" id="IPR035896">
    <property type="entry name" value="AN1-like_Znf"/>
</dbReference>
<evidence type="ECO:0000256" key="3">
    <source>
        <dbReference type="ARBA" id="ARBA00022771"/>
    </source>
</evidence>
<dbReference type="PANTHER" id="PTHR14677">
    <property type="entry name" value="ARSENITE INDUCUBLE RNA ASSOCIATED PROTEIN AIP-1-RELATED"/>
    <property type="match status" value="1"/>
</dbReference>
<organism evidence="8 9">
    <name type="scientific">Pholiota conissans</name>
    <dbReference type="NCBI Taxonomy" id="109636"/>
    <lineage>
        <taxon>Eukaryota</taxon>
        <taxon>Fungi</taxon>
        <taxon>Dikarya</taxon>
        <taxon>Basidiomycota</taxon>
        <taxon>Agaricomycotina</taxon>
        <taxon>Agaricomycetes</taxon>
        <taxon>Agaricomycetidae</taxon>
        <taxon>Agaricales</taxon>
        <taxon>Agaricineae</taxon>
        <taxon>Strophariaceae</taxon>
        <taxon>Pholiota</taxon>
    </lineage>
</organism>
<reference evidence="8" key="1">
    <citation type="submission" date="2020-11" db="EMBL/GenBank/DDBJ databases">
        <authorList>
            <consortium name="DOE Joint Genome Institute"/>
            <person name="Ahrendt S."/>
            <person name="Riley R."/>
            <person name="Andreopoulos W."/>
            <person name="Labutti K."/>
            <person name="Pangilinan J."/>
            <person name="Ruiz-Duenas F.J."/>
            <person name="Barrasa J.M."/>
            <person name="Sanchez-Garcia M."/>
            <person name="Camarero S."/>
            <person name="Miyauchi S."/>
            <person name="Serrano A."/>
            <person name="Linde D."/>
            <person name="Babiker R."/>
            <person name="Drula E."/>
            <person name="Ayuso-Fernandez I."/>
            <person name="Pacheco R."/>
            <person name="Padilla G."/>
            <person name="Ferreira P."/>
            <person name="Barriuso J."/>
            <person name="Kellner H."/>
            <person name="Castanera R."/>
            <person name="Alfaro M."/>
            <person name="Ramirez L."/>
            <person name="Pisabarro A.G."/>
            <person name="Kuo A."/>
            <person name="Tritt A."/>
            <person name="Lipzen A."/>
            <person name="He G."/>
            <person name="Yan M."/>
            <person name="Ng V."/>
            <person name="Cullen D."/>
            <person name="Martin F."/>
            <person name="Rosso M.-N."/>
            <person name="Henrissat B."/>
            <person name="Hibbett D."/>
            <person name="Martinez A.T."/>
            <person name="Grigoriev I.V."/>
        </authorList>
    </citation>
    <scope>NUCLEOTIDE SEQUENCE</scope>
    <source>
        <strain evidence="8">CIRM-BRFM 674</strain>
    </source>
</reference>
<keyword evidence="3 5" id="KW-0863">Zinc-finger</keyword>
<evidence type="ECO:0000256" key="1">
    <source>
        <dbReference type="ARBA" id="ARBA00022723"/>
    </source>
</evidence>
<gene>
    <name evidence="8" type="ORF">BDN70DRAFT_873766</name>
</gene>
<dbReference type="SMART" id="SM00154">
    <property type="entry name" value="ZnF_AN1"/>
    <property type="match status" value="2"/>
</dbReference>
<evidence type="ECO:0000313" key="9">
    <source>
        <dbReference type="Proteomes" id="UP000807469"/>
    </source>
</evidence>
<evidence type="ECO:0000313" key="8">
    <source>
        <dbReference type="EMBL" id="KAF9483481.1"/>
    </source>
</evidence>
<evidence type="ECO:0000256" key="4">
    <source>
        <dbReference type="ARBA" id="ARBA00022833"/>
    </source>
</evidence>
<dbReference type="GO" id="GO:0008270">
    <property type="term" value="F:zinc ion binding"/>
    <property type="evidence" value="ECO:0007669"/>
    <property type="project" value="UniProtKB-KW"/>
</dbReference>
<keyword evidence="2" id="KW-0677">Repeat</keyword>
<dbReference type="PROSITE" id="PS51039">
    <property type="entry name" value="ZF_AN1"/>
    <property type="match status" value="1"/>
</dbReference>
<keyword evidence="4" id="KW-0862">Zinc</keyword>
<accession>A0A9P5ZCL4</accession>
<keyword evidence="9" id="KW-1185">Reference proteome</keyword>
<dbReference type="GO" id="GO:0005737">
    <property type="term" value="C:cytoplasm"/>
    <property type="evidence" value="ECO:0007669"/>
    <property type="project" value="TreeGrafter"/>
</dbReference>
<evidence type="ECO:0000256" key="6">
    <source>
        <dbReference type="SAM" id="MobiDB-lite"/>
    </source>
</evidence>
<name>A0A9P5ZCL4_9AGAR</name>
<dbReference type="Gene3D" id="4.10.1110.10">
    <property type="entry name" value="AN1-like Zinc finger"/>
    <property type="match status" value="2"/>
</dbReference>
<dbReference type="SUPFAM" id="SSF118310">
    <property type="entry name" value="AN1-like Zinc finger"/>
    <property type="match status" value="2"/>
</dbReference>
<protein>
    <recommendedName>
        <fullName evidence="7">AN1-type domain-containing protein</fullName>
    </recommendedName>
</protein>
<proteinExistence type="predicted"/>
<sequence length="279" mass="29574">MSPSSSPSPAHERDAQLLAVGKQCSDPTCLLVDFLPFKCQHCELSFCQEHFKVNAHHCLKYDESKHNRVAPNCPLCNTPVAVRPGQDPNMRMDSHLEKECSVVTGKVKSKSTPLCARATCRKVLFSPIRCTTCKQQFCPAHRFPGDHTCSAAPTASGTRNGASYPSLADLNAGAKQLNAKATIAGHAALGAIKTSIAAASAPGPASRPPSSLTSSKVMPFTGMDRLPVSPSAVLASPTLIHDNPMGSSPTTPTEPIIKPEPIINTLLSNFIPRPIFGTA</sequence>
<evidence type="ECO:0000259" key="7">
    <source>
        <dbReference type="PROSITE" id="PS51039"/>
    </source>
</evidence>
<dbReference type="Pfam" id="PF25403">
    <property type="entry name" value="zf-C2H2_ZFAND2"/>
    <property type="match status" value="1"/>
</dbReference>
<dbReference type="EMBL" id="MU155153">
    <property type="protein sequence ID" value="KAF9483481.1"/>
    <property type="molecule type" value="Genomic_DNA"/>
</dbReference>